<dbReference type="EMBL" id="JAWWNJ010000023">
    <property type="protein sequence ID" value="KAK7032696.1"/>
    <property type="molecule type" value="Genomic_DNA"/>
</dbReference>
<dbReference type="Proteomes" id="UP001362999">
    <property type="component" value="Unassembled WGS sequence"/>
</dbReference>
<proteinExistence type="predicted"/>
<name>A0AAW0C1P7_9AGAR</name>
<organism evidence="2 3">
    <name type="scientific">Favolaschia claudopus</name>
    <dbReference type="NCBI Taxonomy" id="2862362"/>
    <lineage>
        <taxon>Eukaryota</taxon>
        <taxon>Fungi</taxon>
        <taxon>Dikarya</taxon>
        <taxon>Basidiomycota</taxon>
        <taxon>Agaricomycotina</taxon>
        <taxon>Agaricomycetes</taxon>
        <taxon>Agaricomycetidae</taxon>
        <taxon>Agaricales</taxon>
        <taxon>Marasmiineae</taxon>
        <taxon>Mycenaceae</taxon>
        <taxon>Favolaschia</taxon>
    </lineage>
</organism>
<sequence length="543" mass="61200">MPESQVLRAFLHRIRQICKKAYLKGYLGEGYLRIFPRAWAEGTTTKAHETFSVDIGDYSESLEPIEVPVDQHDDKKFSKKAPGRYLLTQQLKDGPVHAAVRGKSLAISAGHHAIVVHFALEGNLIPMSRAEFDEIVADSVPGNNKNKGKANRLRSFCLPSYFLDPGARVRKDDFKINILAAIVMEEDVLVITDFSRMSQIHVVSSGRILNREDMRPGSELWTSRLWTRFRSAPDWLVETDLALAGLDEWRQRIIKDHDVTPILDVLLQVDGPGAGIGQHLANDLLFEMALHPDTPSLSVCSDDSLYAELRAHIPRFMETWKSETYLERCASTPNTNNPLSFNTGANDHFLATYVRVYRKTRVRAPAALYDLYQSRGLLDPDHVIGTQYCKPWTSTDRQYKFLPVRLFKDSQKNNRYHVILAKPPPTWAKTHTEATPFTDVANAGFATTLGPASFFEPMQNKADPKQLTLLRAGKRGRPPKEESTGKAGRPRKPLTKKTIQRIMAVPRSLPRSSTGDDKENELIPDVVAEASPPRRRTRSQKSV</sequence>
<protein>
    <submittedName>
        <fullName evidence="2">Uncharacterized protein</fullName>
    </submittedName>
</protein>
<accession>A0AAW0C1P7</accession>
<reference evidence="2 3" key="1">
    <citation type="journal article" date="2024" name="J Genomics">
        <title>Draft genome sequencing and assembly of Favolaschia claudopus CIRM-BRFM 2984 isolated from oak limbs.</title>
        <authorList>
            <person name="Navarro D."/>
            <person name="Drula E."/>
            <person name="Chaduli D."/>
            <person name="Cazenave R."/>
            <person name="Ahrendt S."/>
            <person name="Wang J."/>
            <person name="Lipzen A."/>
            <person name="Daum C."/>
            <person name="Barry K."/>
            <person name="Grigoriev I.V."/>
            <person name="Favel A."/>
            <person name="Rosso M.N."/>
            <person name="Martin F."/>
        </authorList>
    </citation>
    <scope>NUCLEOTIDE SEQUENCE [LARGE SCALE GENOMIC DNA]</scope>
    <source>
        <strain evidence="2 3">CIRM-BRFM 2984</strain>
    </source>
</reference>
<keyword evidence="3" id="KW-1185">Reference proteome</keyword>
<dbReference type="AlphaFoldDB" id="A0AAW0C1P7"/>
<evidence type="ECO:0000256" key="1">
    <source>
        <dbReference type="SAM" id="MobiDB-lite"/>
    </source>
</evidence>
<feature type="compositionally biased region" description="Basic residues" evidence="1">
    <location>
        <begin position="533"/>
        <end position="543"/>
    </location>
</feature>
<feature type="region of interest" description="Disordered" evidence="1">
    <location>
        <begin position="469"/>
        <end position="543"/>
    </location>
</feature>
<gene>
    <name evidence="2" type="ORF">R3P38DRAFT_2520548</name>
</gene>
<evidence type="ECO:0000313" key="3">
    <source>
        <dbReference type="Proteomes" id="UP001362999"/>
    </source>
</evidence>
<feature type="compositionally biased region" description="Basic residues" evidence="1">
    <location>
        <begin position="488"/>
        <end position="499"/>
    </location>
</feature>
<comment type="caution">
    <text evidence="2">The sequence shown here is derived from an EMBL/GenBank/DDBJ whole genome shotgun (WGS) entry which is preliminary data.</text>
</comment>
<evidence type="ECO:0000313" key="2">
    <source>
        <dbReference type="EMBL" id="KAK7032696.1"/>
    </source>
</evidence>